<reference evidence="3" key="1">
    <citation type="journal article" date="2019" name="Int. J. Syst. Evol. Microbiol.">
        <title>The Global Catalogue of Microorganisms (GCM) 10K type strain sequencing project: providing services to taxonomists for standard genome sequencing and annotation.</title>
        <authorList>
            <consortium name="The Broad Institute Genomics Platform"/>
            <consortium name="The Broad Institute Genome Sequencing Center for Infectious Disease"/>
            <person name="Wu L."/>
            <person name="Ma J."/>
        </authorList>
    </citation>
    <scope>NUCLEOTIDE SEQUENCE [LARGE SCALE GENOMIC DNA]</scope>
    <source>
        <strain evidence="3">CECT 7956</strain>
    </source>
</reference>
<evidence type="ECO:0008006" key="4">
    <source>
        <dbReference type="Google" id="ProtNLM"/>
    </source>
</evidence>
<name>A0ABV7YZE3_9BACT</name>
<sequence>MFEHKNYEMLTLEELIAEQAKVYKQKNPILIFTGLALSVLIFATIKETQGFIHYVLPIVLGFVLFKNLQKLNIIRKELDARRSKENFRRE</sequence>
<organism evidence="2 3">
    <name type="scientific">Lacihabitans lacunae</name>
    <dbReference type="NCBI Taxonomy" id="1028214"/>
    <lineage>
        <taxon>Bacteria</taxon>
        <taxon>Pseudomonadati</taxon>
        <taxon>Bacteroidota</taxon>
        <taxon>Cytophagia</taxon>
        <taxon>Cytophagales</taxon>
        <taxon>Leadbetterellaceae</taxon>
        <taxon>Lacihabitans</taxon>
    </lineage>
</organism>
<gene>
    <name evidence="2" type="ORF">ACFOOI_17875</name>
</gene>
<evidence type="ECO:0000256" key="1">
    <source>
        <dbReference type="SAM" id="Phobius"/>
    </source>
</evidence>
<evidence type="ECO:0000313" key="3">
    <source>
        <dbReference type="Proteomes" id="UP001595616"/>
    </source>
</evidence>
<dbReference type="EMBL" id="JBHRYQ010000001">
    <property type="protein sequence ID" value="MFC3812534.1"/>
    <property type="molecule type" value="Genomic_DNA"/>
</dbReference>
<keyword evidence="1" id="KW-0812">Transmembrane</keyword>
<dbReference type="Proteomes" id="UP001595616">
    <property type="component" value="Unassembled WGS sequence"/>
</dbReference>
<keyword evidence="1" id="KW-1133">Transmembrane helix</keyword>
<keyword evidence="1" id="KW-0472">Membrane</keyword>
<feature type="transmembrane region" description="Helical" evidence="1">
    <location>
        <begin position="29"/>
        <end position="45"/>
    </location>
</feature>
<feature type="transmembrane region" description="Helical" evidence="1">
    <location>
        <begin position="51"/>
        <end position="68"/>
    </location>
</feature>
<keyword evidence="3" id="KW-1185">Reference proteome</keyword>
<protein>
    <recommendedName>
        <fullName evidence="4">FUSC family protein</fullName>
    </recommendedName>
</protein>
<evidence type="ECO:0000313" key="2">
    <source>
        <dbReference type="EMBL" id="MFC3812534.1"/>
    </source>
</evidence>
<proteinExistence type="predicted"/>
<accession>A0ABV7YZE3</accession>
<dbReference type="RefSeq" id="WP_379839416.1">
    <property type="nucleotide sequence ID" value="NZ_JBHRYQ010000001.1"/>
</dbReference>
<comment type="caution">
    <text evidence="2">The sequence shown here is derived from an EMBL/GenBank/DDBJ whole genome shotgun (WGS) entry which is preliminary data.</text>
</comment>